<dbReference type="Gene3D" id="3.30.70.270">
    <property type="match status" value="2"/>
</dbReference>
<reference evidence="4" key="1">
    <citation type="submission" date="2021-03" db="EMBL/GenBank/DDBJ databases">
        <title>Draft genome sequence of rust myrtle Austropuccinia psidii MF-1, a brazilian biotype.</title>
        <authorList>
            <person name="Quecine M.C."/>
            <person name="Pachon D.M.R."/>
            <person name="Bonatelli M.L."/>
            <person name="Correr F.H."/>
            <person name="Franceschini L.M."/>
            <person name="Leite T.F."/>
            <person name="Margarido G.R.A."/>
            <person name="Almeida C.A."/>
            <person name="Ferrarezi J.A."/>
            <person name="Labate C.A."/>
        </authorList>
    </citation>
    <scope>NUCLEOTIDE SEQUENCE</scope>
    <source>
        <strain evidence="4">MF-1</strain>
    </source>
</reference>
<sequence>MMNTIFPEELSEGWLIIYIDDIIVFSETWDSHLKRLEKVLHKIVQVKMKISLKKCHFAYSELKALGHAVSGLSLGIGFAAYYRKHIKDFEKIAKSLYKLCDQQTVCEITEERGKAYEELKNSSTNAPFLPIPDWRLPFKLYIDACGEGLGAALHQTQIINDKTVEGPICFISRQIKPTEARYEASQMKCLCLVWALEKFHYYLDGTGFDVITDWNDKGNMTIAHKSGNIHKNEDGLRRWALANTPENPAWAPQEENHIEGICVTDIGTEFFSKVKESYKVDKNCHILCQLLMKDFKDLSLSSKIDETWKKAYD</sequence>
<evidence type="ECO:0000313" key="4">
    <source>
        <dbReference type="EMBL" id="MBW0551012.1"/>
    </source>
</evidence>
<dbReference type="InterPro" id="IPR043128">
    <property type="entry name" value="Rev_trsase/Diguanyl_cyclase"/>
</dbReference>
<proteinExistence type="predicted"/>
<organism evidence="4 5">
    <name type="scientific">Austropuccinia psidii MF-1</name>
    <dbReference type="NCBI Taxonomy" id="1389203"/>
    <lineage>
        <taxon>Eukaryota</taxon>
        <taxon>Fungi</taxon>
        <taxon>Dikarya</taxon>
        <taxon>Basidiomycota</taxon>
        <taxon>Pucciniomycotina</taxon>
        <taxon>Pucciniomycetes</taxon>
        <taxon>Pucciniales</taxon>
        <taxon>Sphaerophragmiaceae</taxon>
        <taxon>Austropuccinia</taxon>
    </lineage>
</organism>
<keyword evidence="1" id="KW-0511">Multifunctional enzyme</keyword>
<dbReference type="InterPro" id="IPR041577">
    <property type="entry name" value="RT_RNaseH_2"/>
</dbReference>
<dbReference type="InterPro" id="IPR050951">
    <property type="entry name" value="Retrovirus_Pol_polyprotein"/>
</dbReference>
<evidence type="ECO:0000259" key="2">
    <source>
        <dbReference type="Pfam" id="PF00078"/>
    </source>
</evidence>
<keyword evidence="5" id="KW-1185">Reference proteome</keyword>
<dbReference type="GO" id="GO:0003824">
    <property type="term" value="F:catalytic activity"/>
    <property type="evidence" value="ECO:0007669"/>
    <property type="project" value="UniProtKB-KW"/>
</dbReference>
<dbReference type="InterPro" id="IPR043502">
    <property type="entry name" value="DNA/RNA_pol_sf"/>
</dbReference>
<dbReference type="Proteomes" id="UP000765509">
    <property type="component" value="Unassembled WGS sequence"/>
</dbReference>
<dbReference type="SUPFAM" id="SSF56672">
    <property type="entry name" value="DNA/RNA polymerases"/>
    <property type="match status" value="1"/>
</dbReference>
<protein>
    <recommendedName>
        <fullName evidence="6">Reverse transcriptase domain-containing protein</fullName>
    </recommendedName>
</protein>
<dbReference type="Pfam" id="PF17919">
    <property type="entry name" value="RT_RNaseH_2"/>
    <property type="match status" value="1"/>
</dbReference>
<comment type="caution">
    <text evidence="4">The sequence shown here is derived from an EMBL/GenBank/DDBJ whole genome shotgun (WGS) entry which is preliminary data.</text>
</comment>
<dbReference type="PANTHER" id="PTHR37984:SF5">
    <property type="entry name" value="PROTEIN NYNRIN-LIKE"/>
    <property type="match status" value="1"/>
</dbReference>
<feature type="domain" description="Reverse transcriptase/retrotransposon-derived protein RNase H-like" evidence="3">
    <location>
        <begin position="109"/>
        <end position="210"/>
    </location>
</feature>
<dbReference type="Pfam" id="PF00078">
    <property type="entry name" value="RVT_1"/>
    <property type="match status" value="1"/>
</dbReference>
<gene>
    <name evidence="4" type="ORF">O181_090727</name>
</gene>
<feature type="domain" description="Reverse transcriptase" evidence="2">
    <location>
        <begin position="14"/>
        <end position="68"/>
    </location>
</feature>
<dbReference type="EMBL" id="AVOT02056735">
    <property type="protein sequence ID" value="MBW0551012.1"/>
    <property type="molecule type" value="Genomic_DNA"/>
</dbReference>
<evidence type="ECO:0008006" key="6">
    <source>
        <dbReference type="Google" id="ProtNLM"/>
    </source>
</evidence>
<dbReference type="PANTHER" id="PTHR37984">
    <property type="entry name" value="PROTEIN CBG26694"/>
    <property type="match status" value="1"/>
</dbReference>
<accession>A0A9Q3IW41</accession>
<dbReference type="InterPro" id="IPR000477">
    <property type="entry name" value="RT_dom"/>
</dbReference>
<evidence type="ECO:0000259" key="3">
    <source>
        <dbReference type="Pfam" id="PF17919"/>
    </source>
</evidence>
<evidence type="ECO:0000256" key="1">
    <source>
        <dbReference type="ARBA" id="ARBA00023268"/>
    </source>
</evidence>
<evidence type="ECO:0000313" key="5">
    <source>
        <dbReference type="Proteomes" id="UP000765509"/>
    </source>
</evidence>
<dbReference type="AlphaFoldDB" id="A0A9Q3IW41"/>
<name>A0A9Q3IW41_9BASI</name>